<evidence type="ECO:0000313" key="2">
    <source>
        <dbReference type="EMBL" id="MFC6634729.1"/>
    </source>
</evidence>
<reference evidence="3" key="1">
    <citation type="journal article" date="2019" name="Int. J. Syst. Evol. Microbiol.">
        <title>The Global Catalogue of Microorganisms (GCM) 10K type strain sequencing project: providing services to taxonomists for standard genome sequencing and annotation.</title>
        <authorList>
            <consortium name="The Broad Institute Genomics Platform"/>
            <consortium name="The Broad Institute Genome Sequencing Center for Infectious Disease"/>
            <person name="Wu L."/>
            <person name="Ma J."/>
        </authorList>
    </citation>
    <scope>NUCLEOTIDE SEQUENCE [LARGE SCALE GENOMIC DNA]</scope>
    <source>
        <strain evidence="3">CGMCC 1.13718</strain>
    </source>
</reference>
<comment type="caution">
    <text evidence="2">The sequence shown here is derived from an EMBL/GenBank/DDBJ whole genome shotgun (WGS) entry which is preliminary data.</text>
</comment>
<keyword evidence="3" id="KW-1185">Reference proteome</keyword>
<evidence type="ECO:0000256" key="1">
    <source>
        <dbReference type="ARBA" id="ARBA00022801"/>
    </source>
</evidence>
<dbReference type="InterPro" id="IPR022445">
    <property type="entry name" value="Sortase_proteobact_type"/>
</dbReference>
<accession>A0ABW1YPP0</accession>
<name>A0ABW1YPP0_9GAMM</name>
<dbReference type="EC" id="3.4.22.-" evidence="2"/>
<organism evidence="2 3">
    <name type="scientific">Microbulbifer taiwanensis</name>
    <dbReference type="NCBI Taxonomy" id="986746"/>
    <lineage>
        <taxon>Bacteria</taxon>
        <taxon>Pseudomonadati</taxon>
        <taxon>Pseudomonadota</taxon>
        <taxon>Gammaproteobacteria</taxon>
        <taxon>Cellvibrionales</taxon>
        <taxon>Microbulbiferaceae</taxon>
        <taxon>Microbulbifer</taxon>
    </lineage>
</organism>
<dbReference type="Proteomes" id="UP001596425">
    <property type="component" value="Unassembled WGS sequence"/>
</dbReference>
<dbReference type="GO" id="GO:0016787">
    <property type="term" value="F:hydrolase activity"/>
    <property type="evidence" value="ECO:0007669"/>
    <property type="project" value="UniProtKB-KW"/>
</dbReference>
<sequence>MWRTLLFAACLSAGLWQLGGAAWLLAKAELAQVLISDAWAEQLQSGSEVKPWPWADTWPVAKLQLYRQEPLIVLAGGSGQALAFGPGLLETSGAPGQPRTTVIAAHRDTHFGDLGELEPGAPIQLQDSRGRWHSYRVSETRVVDSGREQLPIFAVPGLLLVTCYPFDAIDAGGPLRYLVYAEYLGVSETVQL</sequence>
<dbReference type="NCBIfam" id="TIGR03784">
    <property type="entry name" value="marine_sortase"/>
    <property type="match status" value="1"/>
</dbReference>
<dbReference type="Pfam" id="PF04203">
    <property type="entry name" value="Sortase"/>
    <property type="match status" value="1"/>
</dbReference>
<dbReference type="InterPro" id="IPR041999">
    <property type="entry name" value="Sortase_D_1"/>
</dbReference>
<dbReference type="EMBL" id="JBHSVR010000001">
    <property type="protein sequence ID" value="MFC6634729.1"/>
    <property type="molecule type" value="Genomic_DNA"/>
</dbReference>
<dbReference type="InterPro" id="IPR023365">
    <property type="entry name" value="Sortase_dom-sf"/>
</dbReference>
<dbReference type="InterPro" id="IPR005754">
    <property type="entry name" value="Sortase"/>
</dbReference>
<dbReference type="SUPFAM" id="SSF63817">
    <property type="entry name" value="Sortase"/>
    <property type="match status" value="1"/>
</dbReference>
<gene>
    <name evidence="2" type="ORF">ACFQBM_15690</name>
</gene>
<dbReference type="Gene3D" id="2.40.260.10">
    <property type="entry name" value="Sortase"/>
    <property type="match status" value="1"/>
</dbReference>
<dbReference type="RefSeq" id="WP_193191648.1">
    <property type="nucleotide sequence ID" value="NZ_JACZFR010000021.1"/>
</dbReference>
<keyword evidence="1 2" id="KW-0378">Hydrolase</keyword>
<proteinExistence type="predicted"/>
<protein>
    <submittedName>
        <fullName evidence="2">Class GN sortase</fullName>
        <ecNumber evidence="2">3.4.22.-</ecNumber>
    </submittedName>
</protein>
<dbReference type="CDD" id="cd05828">
    <property type="entry name" value="Sortase_D_1"/>
    <property type="match status" value="1"/>
</dbReference>
<evidence type="ECO:0000313" key="3">
    <source>
        <dbReference type="Proteomes" id="UP001596425"/>
    </source>
</evidence>